<protein>
    <submittedName>
        <fullName evidence="5">AraC family transcriptional regulator</fullName>
    </submittedName>
</protein>
<sequence>MTNKLSIRISPEFTSFVGRGPCDPAVLPPDALIFGFGDIGEPAVSMLLPEDVVGPADDHLVVFAISRAACDRLFALRPKADGRWYLPANLRGLGRAVVAVEGESEVDDMLRSARSQELLCQLFAELAADRMVEVGGSTSLSELDITRVAAAHQLVNEKWQEKLTVGNVARRCGLSKAKLTRGFRELYQCSVAEAVSERRLQRARQLLAQSDLPISSIGYNCGYMSNASFTRAFARRFGMAPTKMRGREATA</sequence>
<dbReference type="PROSITE" id="PS00041">
    <property type="entry name" value="HTH_ARAC_FAMILY_1"/>
    <property type="match status" value="1"/>
</dbReference>
<dbReference type="Proteomes" id="UP000030907">
    <property type="component" value="Chromosome"/>
</dbReference>
<dbReference type="InterPro" id="IPR009057">
    <property type="entry name" value="Homeodomain-like_sf"/>
</dbReference>
<proteinExistence type="predicted"/>
<dbReference type="SMART" id="SM00342">
    <property type="entry name" value="HTH_ARAC"/>
    <property type="match status" value="1"/>
</dbReference>
<evidence type="ECO:0000256" key="1">
    <source>
        <dbReference type="ARBA" id="ARBA00023015"/>
    </source>
</evidence>
<dbReference type="OrthoDB" id="644174at2"/>
<evidence type="ECO:0000256" key="2">
    <source>
        <dbReference type="ARBA" id="ARBA00023125"/>
    </source>
</evidence>
<dbReference type="PANTHER" id="PTHR46796:SF6">
    <property type="entry name" value="ARAC SUBFAMILY"/>
    <property type="match status" value="1"/>
</dbReference>
<dbReference type="PROSITE" id="PS01124">
    <property type="entry name" value="HTH_ARAC_FAMILY_2"/>
    <property type="match status" value="1"/>
</dbReference>
<keyword evidence="2" id="KW-0238">DNA-binding</keyword>
<dbReference type="AlphaFoldDB" id="A0A0A7PJJ0"/>
<dbReference type="EMBL" id="CP009122">
    <property type="protein sequence ID" value="AJA08102.1"/>
    <property type="molecule type" value="Genomic_DNA"/>
</dbReference>
<dbReference type="Gene3D" id="1.10.10.60">
    <property type="entry name" value="Homeodomain-like"/>
    <property type="match status" value="2"/>
</dbReference>
<dbReference type="STRING" id="1515612.SKP52_05885"/>
<evidence type="ECO:0000313" key="5">
    <source>
        <dbReference type="EMBL" id="AJA08102.1"/>
    </source>
</evidence>
<keyword evidence="1" id="KW-0805">Transcription regulation</keyword>
<dbReference type="InterPro" id="IPR018060">
    <property type="entry name" value="HTH_AraC"/>
</dbReference>
<dbReference type="HOGENOM" id="CLU_1106563_0_0_5"/>
<dbReference type="RefSeq" id="WP_052207883.1">
    <property type="nucleotide sequence ID" value="NZ_CP009122.1"/>
</dbReference>
<evidence type="ECO:0000313" key="6">
    <source>
        <dbReference type="Proteomes" id="UP000030907"/>
    </source>
</evidence>
<dbReference type="SUPFAM" id="SSF46689">
    <property type="entry name" value="Homeodomain-like"/>
    <property type="match status" value="2"/>
</dbReference>
<dbReference type="PRINTS" id="PR00032">
    <property type="entry name" value="HTHARAC"/>
</dbReference>
<dbReference type="GO" id="GO:0003700">
    <property type="term" value="F:DNA-binding transcription factor activity"/>
    <property type="evidence" value="ECO:0007669"/>
    <property type="project" value="InterPro"/>
</dbReference>
<gene>
    <name evidence="5" type="ORF">SKP52_05885</name>
</gene>
<dbReference type="Pfam" id="PF12833">
    <property type="entry name" value="HTH_18"/>
    <property type="match status" value="1"/>
</dbReference>
<organism evidence="5 6">
    <name type="scientific">Sphingopyxis fribergensis</name>
    <dbReference type="NCBI Taxonomy" id="1515612"/>
    <lineage>
        <taxon>Bacteria</taxon>
        <taxon>Pseudomonadati</taxon>
        <taxon>Pseudomonadota</taxon>
        <taxon>Alphaproteobacteria</taxon>
        <taxon>Sphingomonadales</taxon>
        <taxon>Sphingomonadaceae</taxon>
        <taxon>Sphingopyxis</taxon>
    </lineage>
</organism>
<dbReference type="KEGG" id="sphk:SKP52_05885"/>
<dbReference type="InterPro" id="IPR020449">
    <property type="entry name" value="Tscrpt_reg_AraC-type_HTH"/>
</dbReference>
<dbReference type="InterPro" id="IPR018062">
    <property type="entry name" value="HTH_AraC-typ_CS"/>
</dbReference>
<keyword evidence="3" id="KW-0804">Transcription</keyword>
<evidence type="ECO:0000259" key="4">
    <source>
        <dbReference type="PROSITE" id="PS01124"/>
    </source>
</evidence>
<evidence type="ECO:0000256" key="3">
    <source>
        <dbReference type="ARBA" id="ARBA00023163"/>
    </source>
</evidence>
<keyword evidence="6" id="KW-1185">Reference proteome</keyword>
<dbReference type="GO" id="GO:0043565">
    <property type="term" value="F:sequence-specific DNA binding"/>
    <property type="evidence" value="ECO:0007669"/>
    <property type="project" value="InterPro"/>
</dbReference>
<accession>A0A0A7PJJ0</accession>
<feature type="domain" description="HTH araC/xylS-type" evidence="4">
    <location>
        <begin position="149"/>
        <end position="247"/>
    </location>
</feature>
<name>A0A0A7PJJ0_9SPHN</name>
<reference evidence="5 6" key="1">
    <citation type="journal article" date="2015" name="Int. J. Syst. Evol. Microbiol.">
        <title>Description of Sphingopyxis fribergensis sp. nov. - a soil bacterium with the ability to degrade styrene and phenylacetic acid.</title>
        <authorList>
            <person name="Oelschlagel M."/>
            <person name="Ruckert C."/>
            <person name="Kalinowski J."/>
            <person name="Schmidt G."/>
            <person name="Schlomann M."/>
            <person name="Tischler D."/>
        </authorList>
    </citation>
    <scope>NUCLEOTIDE SEQUENCE [LARGE SCALE GENOMIC DNA]</scope>
    <source>
        <strain evidence="5 6">Kp5.2</strain>
    </source>
</reference>
<dbReference type="PANTHER" id="PTHR46796">
    <property type="entry name" value="HTH-TYPE TRANSCRIPTIONAL ACTIVATOR RHAS-RELATED"/>
    <property type="match status" value="1"/>
</dbReference>
<dbReference type="InterPro" id="IPR050204">
    <property type="entry name" value="AraC_XylS_family_regulators"/>
</dbReference>